<gene>
    <name evidence="8" type="ORF">QFZ46_002289</name>
</gene>
<name>A0ABU0P9W5_9MICO</name>
<dbReference type="EMBL" id="JAUSXK010000001">
    <property type="protein sequence ID" value="MDQ0644129.1"/>
    <property type="molecule type" value="Genomic_DNA"/>
</dbReference>
<dbReference type="InterPro" id="IPR030678">
    <property type="entry name" value="Peptide/Ni-bd"/>
</dbReference>
<dbReference type="PANTHER" id="PTHR30290">
    <property type="entry name" value="PERIPLASMIC BINDING COMPONENT OF ABC TRANSPORTER"/>
    <property type="match status" value="1"/>
</dbReference>
<dbReference type="SUPFAM" id="SSF53850">
    <property type="entry name" value="Periplasmic binding protein-like II"/>
    <property type="match status" value="1"/>
</dbReference>
<feature type="transmembrane region" description="Helical" evidence="5">
    <location>
        <begin position="585"/>
        <end position="607"/>
    </location>
</feature>
<evidence type="ECO:0000256" key="3">
    <source>
        <dbReference type="ARBA" id="ARBA00022448"/>
    </source>
</evidence>
<proteinExistence type="inferred from homology"/>
<comment type="subcellular location">
    <subcellularLocation>
        <location evidence="1">Cell envelope</location>
    </subcellularLocation>
</comment>
<dbReference type="Pfam" id="PF00496">
    <property type="entry name" value="SBP_bac_5"/>
    <property type="match status" value="1"/>
</dbReference>
<evidence type="ECO:0000313" key="8">
    <source>
        <dbReference type="EMBL" id="MDQ0644129.1"/>
    </source>
</evidence>
<evidence type="ECO:0000259" key="7">
    <source>
        <dbReference type="Pfam" id="PF00496"/>
    </source>
</evidence>
<accession>A0ABU0P9W5</accession>
<feature type="domain" description="Solute-binding protein family 5" evidence="7">
    <location>
        <begin position="98"/>
        <end position="466"/>
    </location>
</feature>
<keyword evidence="3" id="KW-0813">Transport</keyword>
<dbReference type="Proteomes" id="UP001239085">
    <property type="component" value="Unassembled WGS sequence"/>
</dbReference>
<keyword evidence="5" id="KW-0812">Transmembrane</keyword>
<feature type="chain" id="PRO_5046510100" evidence="6">
    <location>
        <begin position="33"/>
        <end position="616"/>
    </location>
</feature>
<dbReference type="PIRSF" id="PIRSF002741">
    <property type="entry name" value="MppA"/>
    <property type="match status" value="1"/>
</dbReference>
<evidence type="ECO:0000256" key="6">
    <source>
        <dbReference type="SAM" id="SignalP"/>
    </source>
</evidence>
<dbReference type="RefSeq" id="WP_307361518.1">
    <property type="nucleotide sequence ID" value="NZ_JAUSXK010000001.1"/>
</dbReference>
<sequence length="616" mass="66951">MPVSHRKRPLRRAAFLSIAALLIVAPAGAAQAADSSVAALQAPTESTSSPESATFRIATSGFVDSFNPFVSIYLTPTNILRYVYEYLVQNDAEDGSPTKGLADSWETEDGTTWTYTLQDDLKWSDDEPITAEDVVYTYTQMMEVPELAVANGNLVTNFESVEAPDEKTVVITLKGPQATNPGLEIPVVPKHIWEAIDSPSEFVNDADVVGSGPYLLESYEANQQITLKANPNFWMGEPAVKRIQYVYYTNSDAQVQALRSGEVDFVSGLTPTQYDALEGTDGVTVHSGEGRRYHSFSLNVGLITRDGVPYGSGNEALKDVEVRQALRLGTDTKTLLDKVLDGQGVQATSFIPTSFSKWTLPADDDVIVEYDPEAAKQKLDDAGWVVGADGVREKGGVKLELRLLVDAEDIQEVSIAEYFVPWMEEIGVKINVESTDSDTISAKAVSGDYDIYFSGWSVNPDPDYQLGINLCTTLPTGTDGSGGTSQDGYCSPEFDALYEEQRAELDESKRQEIVHEMLALNYTDTAQIGTWYANSLEAYRSDRFTGFTLQPKDGGIIASQAGYWGFLTMEPVDAASADGGDGAPVGMIVVGVVAGVLIIGIVVFLLLRRRRSADIE</sequence>
<dbReference type="InterPro" id="IPR000914">
    <property type="entry name" value="SBP_5_dom"/>
</dbReference>
<evidence type="ECO:0000313" key="9">
    <source>
        <dbReference type="Proteomes" id="UP001239085"/>
    </source>
</evidence>
<evidence type="ECO:0000256" key="2">
    <source>
        <dbReference type="ARBA" id="ARBA00005695"/>
    </source>
</evidence>
<evidence type="ECO:0000256" key="5">
    <source>
        <dbReference type="SAM" id="Phobius"/>
    </source>
</evidence>
<dbReference type="Gene3D" id="3.10.105.10">
    <property type="entry name" value="Dipeptide-binding Protein, Domain 3"/>
    <property type="match status" value="1"/>
</dbReference>
<feature type="signal peptide" evidence="6">
    <location>
        <begin position="1"/>
        <end position="32"/>
    </location>
</feature>
<dbReference type="PANTHER" id="PTHR30290:SF10">
    <property type="entry name" value="PERIPLASMIC OLIGOPEPTIDE-BINDING PROTEIN-RELATED"/>
    <property type="match status" value="1"/>
</dbReference>
<comment type="caution">
    <text evidence="8">The sequence shown here is derived from an EMBL/GenBank/DDBJ whole genome shotgun (WGS) entry which is preliminary data.</text>
</comment>
<keyword evidence="4 6" id="KW-0732">Signal</keyword>
<dbReference type="Gene3D" id="3.40.190.10">
    <property type="entry name" value="Periplasmic binding protein-like II"/>
    <property type="match status" value="1"/>
</dbReference>
<dbReference type="CDD" id="cd00995">
    <property type="entry name" value="PBP2_NikA_DppA_OppA_like"/>
    <property type="match status" value="1"/>
</dbReference>
<comment type="similarity">
    <text evidence="2">Belongs to the bacterial solute-binding protein 5 family.</text>
</comment>
<keyword evidence="5" id="KW-1133">Transmembrane helix</keyword>
<keyword evidence="5" id="KW-0472">Membrane</keyword>
<dbReference type="InterPro" id="IPR039424">
    <property type="entry name" value="SBP_5"/>
</dbReference>
<keyword evidence="9" id="KW-1185">Reference proteome</keyword>
<reference evidence="8 9" key="1">
    <citation type="submission" date="2023-07" db="EMBL/GenBank/DDBJ databases">
        <title>Comparative genomics of wheat-associated soil bacteria to identify genetic determinants of phenazine resistance.</title>
        <authorList>
            <person name="Mouncey N."/>
        </authorList>
    </citation>
    <scope>NUCLEOTIDE SEQUENCE [LARGE SCALE GENOMIC DNA]</scope>
    <source>
        <strain evidence="8 9">W2I7</strain>
    </source>
</reference>
<evidence type="ECO:0000256" key="4">
    <source>
        <dbReference type="ARBA" id="ARBA00022729"/>
    </source>
</evidence>
<protein>
    <submittedName>
        <fullName evidence="8">Peptide/nickel transport system substrate-binding protein</fullName>
    </submittedName>
</protein>
<organism evidence="8 9">
    <name type="scientific">Microbacterium murale</name>
    <dbReference type="NCBI Taxonomy" id="1081040"/>
    <lineage>
        <taxon>Bacteria</taxon>
        <taxon>Bacillati</taxon>
        <taxon>Actinomycetota</taxon>
        <taxon>Actinomycetes</taxon>
        <taxon>Micrococcales</taxon>
        <taxon>Microbacteriaceae</taxon>
        <taxon>Microbacterium</taxon>
    </lineage>
</organism>
<evidence type="ECO:0000256" key="1">
    <source>
        <dbReference type="ARBA" id="ARBA00004196"/>
    </source>
</evidence>
<dbReference type="CDD" id="cd12087">
    <property type="entry name" value="TM_EGFR-like"/>
    <property type="match status" value="1"/>
</dbReference>